<organism evidence="3 4">
    <name type="scientific">Fulvitalea axinellae</name>
    <dbReference type="NCBI Taxonomy" id="1182444"/>
    <lineage>
        <taxon>Bacteria</taxon>
        <taxon>Pseudomonadati</taxon>
        <taxon>Bacteroidota</taxon>
        <taxon>Cytophagia</taxon>
        <taxon>Cytophagales</taxon>
        <taxon>Persicobacteraceae</taxon>
        <taxon>Fulvitalea</taxon>
    </lineage>
</organism>
<name>A0AAU9CAB6_9BACT</name>
<reference evidence="3 4" key="1">
    <citation type="submission" date="2021-12" db="EMBL/GenBank/DDBJ databases">
        <title>Genome sequencing of bacteria with rrn-lacking chromosome and rrn-plasmid.</title>
        <authorList>
            <person name="Anda M."/>
            <person name="Iwasaki W."/>
        </authorList>
    </citation>
    <scope>NUCLEOTIDE SEQUENCE [LARGE SCALE GENOMIC DNA]</scope>
    <source>
        <strain evidence="3 4">DSM 100852</strain>
    </source>
</reference>
<dbReference type="AlphaFoldDB" id="A0AAU9CAB6"/>
<dbReference type="RefSeq" id="WP_338394313.1">
    <property type="nucleotide sequence ID" value="NZ_AP025314.1"/>
</dbReference>
<dbReference type="InterPro" id="IPR000782">
    <property type="entry name" value="FAS1_domain"/>
</dbReference>
<keyword evidence="4" id="KW-1185">Reference proteome</keyword>
<feature type="domain" description="FAS1" evidence="2">
    <location>
        <begin position="83"/>
        <end position="187"/>
    </location>
</feature>
<evidence type="ECO:0000313" key="4">
    <source>
        <dbReference type="Proteomes" id="UP001348817"/>
    </source>
</evidence>
<dbReference type="Pfam" id="PF02469">
    <property type="entry name" value="Fasciclin"/>
    <property type="match status" value="2"/>
</dbReference>
<proteinExistence type="predicted"/>
<dbReference type="PANTHER" id="PTHR10900">
    <property type="entry name" value="PERIOSTIN-RELATED"/>
    <property type="match status" value="1"/>
</dbReference>
<dbReference type="InterPro" id="IPR050904">
    <property type="entry name" value="Adhesion/Biosynth-related"/>
</dbReference>
<accession>A0AAU9CAB6</accession>
<evidence type="ECO:0000313" key="3">
    <source>
        <dbReference type="EMBL" id="BDD09096.1"/>
    </source>
</evidence>
<feature type="signal peptide" evidence="1">
    <location>
        <begin position="1"/>
        <end position="29"/>
    </location>
</feature>
<dbReference type="EMBL" id="AP025314">
    <property type="protein sequence ID" value="BDD09096.1"/>
    <property type="molecule type" value="Genomic_DNA"/>
</dbReference>
<dbReference type="PANTHER" id="PTHR10900:SF77">
    <property type="entry name" value="FI19380P1"/>
    <property type="match status" value="1"/>
</dbReference>
<gene>
    <name evidence="3" type="ORF">FUAX_15280</name>
</gene>
<evidence type="ECO:0000259" key="2">
    <source>
        <dbReference type="SMART" id="SM00554"/>
    </source>
</evidence>
<dbReference type="SMART" id="SM00554">
    <property type="entry name" value="FAS1"/>
    <property type="match status" value="2"/>
</dbReference>
<dbReference type="SUPFAM" id="SSF82153">
    <property type="entry name" value="FAS1 domain"/>
    <property type="match status" value="2"/>
</dbReference>
<dbReference type="Proteomes" id="UP001348817">
    <property type="component" value="Chromosome"/>
</dbReference>
<feature type="chain" id="PRO_5043908335" description="FAS1 domain-containing protein" evidence="1">
    <location>
        <begin position="30"/>
        <end position="504"/>
    </location>
</feature>
<keyword evidence="1" id="KW-0732">Signal</keyword>
<dbReference type="InterPro" id="IPR036378">
    <property type="entry name" value="FAS1_dom_sf"/>
</dbReference>
<protein>
    <recommendedName>
        <fullName evidence="2">FAS1 domain-containing protein</fullName>
    </recommendedName>
</protein>
<dbReference type="Gene3D" id="2.30.180.10">
    <property type="entry name" value="FAS1 domain"/>
    <property type="match status" value="2"/>
</dbReference>
<sequence>MNKMTRELRRSVRSVCALVLALSASWSLTGCDEDAANSPFEEERLKTYIEYLENDTKGEYSEWLKLLETSEFYGMLAARGDYTFLACKNETMQAFYADKGVSGIDGLEKDYVDLLVKTHTVMSKYQSFSFNQGPLSDTTMNGNFLTVKFGQDGLNGLVINGESKVVERDVECSNGFLHTLDRPIEPIGDGIYNTLRAQGEYTILTEAMEKTGLADTLELLTNDNGVRVVYTVFAEKDEVFKAKGIADFTALVAELGAGDDYESPKNKLHSFVRHHIFSGKRYSSALETDILLTVGNTMVKLLKNQEGYFINSKVDDFGLDITEGANSLDLFSLDLQSKNGVVHDMKDVLFEEDIQPITVQDNITDVPELFGKRTSGNDQDVIYTKDIARWRSKGYDQFVYMYQGGNDQLNCYTATAGWFEFETRPILKGKYEITSNFGAGWAVIGCTLEVWVDGVRTDNLIYPGTRNGLIGTYVFEENGPHVIKFKSVSGGRLNVDKITFKPVK</sequence>
<feature type="domain" description="FAS1" evidence="2">
    <location>
        <begin position="231"/>
        <end position="352"/>
    </location>
</feature>
<evidence type="ECO:0000256" key="1">
    <source>
        <dbReference type="SAM" id="SignalP"/>
    </source>
</evidence>
<dbReference type="KEGG" id="fax:FUAX_15280"/>